<feature type="domain" description="Alpha-(1,6)-fucosyltransferase N- and catalytic" evidence="1">
    <location>
        <begin position="141"/>
        <end position="255"/>
    </location>
</feature>
<proteinExistence type="predicted"/>
<evidence type="ECO:0000313" key="3">
    <source>
        <dbReference type="Proteomes" id="UP001595616"/>
    </source>
</evidence>
<dbReference type="Proteomes" id="UP001595616">
    <property type="component" value="Unassembled WGS sequence"/>
</dbReference>
<dbReference type="Gene3D" id="3.40.50.11350">
    <property type="match status" value="1"/>
</dbReference>
<organism evidence="2 3">
    <name type="scientific">Lacihabitans lacunae</name>
    <dbReference type="NCBI Taxonomy" id="1028214"/>
    <lineage>
        <taxon>Bacteria</taxon>
        <taxon>Pseudomonadati</taxon>
        <taxon>Bacteroidota</taxon>
        <taxon>Cytophagia</taxon>
        <taxon>Cytophagales</taxon>
        <taxon>Leadbetterellaceae</taxon>
        <taxon>Lacihabitans</taxon>
    </lineage>
</organism>
<dbReference type="RefSeq" id="WP_379834750.1">
    <property type="nucleotide sequence ID" value="NZ_JBHRYQ010000001.1"/>
</dbReference>
<name>A0ABV7YTM2_9BACT</name>
<sequence>MSKKVKISVVPFGGLGNRMRVLNSAFYLSKDINAETTLVWLKKAELNADFFRIFEHASFDFKLLRGFRYKVFLKFVKHIYINQYPKLYRFILGIFFDKILFDSDVQSLSSETLIEQISSSKSVLIATCYEFYPFSGFDNFKLNKELEAKITSFQIPEGSIGVHIRRTDHVDIIKESSLDNYHVEMRKCIAENQNVKFYLATDDAVVKAEFLNIYKSRIITQDAPLNRDSEAGIFGGIVDIYNLARCYKIICNVKSSFAVTAKLIGKEKELINV</sequence>
<evidence type="ECO:0000313" key="2">
    <source>
        <dbReference type="EMBL" id="MFC3809547.1"/>
    </source>
</evidence>
<dbReference type="Pfam" id="PF19745">
    <property type="entry name" value="FUT8_N_cat"/>
    <property type="match status" value="1"/>
</dbReference>
<evidence type="ECO:0000259" key="1">
    <source>
        <dbReference type="Pfam" id="PF19745"/>
    </source>
</evidence>
<gene>
    <name evidence="2" type="ORF">ACFOOI_02690</name>
</gene>
<dbReference type="InterPro" id="IPR045573">
    <property type="entry name" value="Fut8_N_cat"/>
</dbReference>
<comment type="caution">
    <text evidence="2">The sequence shown here is derived from an EMBL/GenBank/DDBJ whole genome shotgun (WGS) entry which is preliminary data.</text>
</comment>
<reference evidence="3" key="1">
    <citation type="journal article" date="2019" name="Int. J. Syst. Evol. Microbiol.">
        <title>The Global Catalogue of Microorganisms (GCM) 10K type strain sequencing project: providing services to taxonomists for standard genome sequencing and annotation.</title>
        <authorList>
            <consortium name="The Broad Institute Genomics Platform"/>
            <consortium name="The Broad Institute Genome Sequencing Center for Infectious Disease"/>
            <person name="Wu L."/>
            <person name="Ma J."/>
        </authorList>
    </citation>
    <scope>NUCLEOTIDE SEQUENCE [LARGE SCALE GENOMIC DNA]</scope>
    <source>
        <strain evidence="3">CECT 7956</strain>
    </source>
</reference>
<accession>A0ABV7YTM2</accession>
<dbReference type="EMBL" id="JBHRYQ010000001">
    <property type="protein sequence ID" value="MFC3809547.1"/>
    <property type="molecule type" value="Genomic_DNA"/>
</dbReference>
<protein>
    <recommendedName>
        <fullName evidence="1">Alpha-(1,6)-fucosyltransferase N- and catalytic domain-containing protein</fullName>
    </recommendedName>
</protein>
<keyword evidence="3" id="KW-1185">Reference proteome</keyword>